<feature type="compositionally biased region" description="Low complexity" evidence="1">
    <location>
        <begin position="358"/>
        <end position="372"/>
    </location>
</feature>
<dbReference type="VEuPathDB" id="FungiDB:H257_10446"/>
<dbReference type="PANTHER" id="PTHR21595">
    <property type="entry name" value="PATRONIN"/>
    <property type="match status" value="1"/>
</dbReference>
<dbReference type="GeneID" id="20812442"/>
<evidence type="ECO:0000259" key="2">
    <source>
        <dbReference type="PROSITE" id="PS51508"/>
    </source>
</evidence>
<feature type="region of interest" description="Disordered" evidence="1">
    <location>
        <begin position="178"/>
        <end position="213"/>
    </location>
</feature>
<dbReference type="InterPro" id="IPR032940">
    <property type="entry name" value="CAMSAP"/>
</dbReference>
<feature type="region of interest" description="Disordered" evidence="1">
    <location>
        <begin position="1106"/>
        <end position="1143"/>
    </location>
</feature>
<feature type="region of interest" description="Disordered" evidence="1">
    <location>
        <begin position="901"/>
        <end position="926"/>
    </location>
</feature>
<organism evidence="3">
    <name type="scientific">Aphanomyces astaci</name>
    <name type="common">Crayfish plague agent</name>
    <dbReference type="NCBI Taxonomy" id="112090"/>
    <lineage>
        <taxon>Eukaryota</taxon>
        <taxon>Sar</taxon>
        <taxon>Stramenopiles</taxon>
        <taxon>Oomycota</taxon>
        <taxon>Saprolegniomycetes</taxon>
        <taxon>Saprolegniales</taxon>
        <taxon>Verrucalvaceae</taxon>
        <taxon>Aphanomyces</taxon>
    </lineage>
</organism>
<feature type="compositionally biased region" description="Polar residues" evidence="1">
    <location>
        <begin position="600"/>
        <end position="617"/>
    </location>
</feature>
<feature type="region of interest" description="Disordered" evidence="1">
    <location>
        <begin position="997"/>
        <end position="1030"/>
    </location>
</feature>
<feature type="region of interest" description="Disordered" evidence="1">
    <location>
        <begin position="255"/>
        <end position="282"/>
    </location>
</feature>
<dbReference type="STRING" id="112090.W4G885"/>
<evidence type="ECO:0000313" key="3">
    <source>
        <dbReference type="EMBL" id="ETV75254.1"/>
    </source>
</evidence>
<dbReference type="OrthoDB" id="2125658at2759"/>
<feature type="region of interest" description="Disordered" evidence="1">
    <location>
        <begin position="336"/>
        <end position="403"/>
    </location>
</feature>
<dbReference type="PANTHER" id="PTHR21595:SF0">
    <property type="entry name" value="PATRONIN"/>
    <property type="match status" value="1"/>
</dbReference>
<dbReference type="InterPro" id="IPR011033">
    <property type="entry name" value="PRC_barrel-like_sf"/>
</dbReference>
<feature type="region of interest" description="Disordered" evidence="1">
    <location>
        <begin position="1054"/>
        <end position="1094"/>
    </location>
</feature>
<dbReference type="Pfam" id="PF08683">
    <property type="entry name" value="CAMSAP_CKK"/>
    <property type="match status" value="1"/>
</dbReference>
<dbReference type="GO" id="GO:0008017">
    <property type="term" value="F:microtubule binding"/>
    <property type="evidence" value="ECO:0007669"/>
    <property type="project" value="InterPro"/>
</dbReference>
<dbReference type="SUPFAM" id="SSF50346">
    <property type="entry name" value="PRC-barrel domain"/>
    <property type="match status" value="1"/>
</dbReference>
<feature type="region of interest" description="Disordered" evidence="1">
    <location>
        <begin position="569"/>
        <end position="631"/>
    </location>
</feature>
<feature type="compositionally biased region" description="Polar residues" evidence="1">
    <location>
        <begin position="375"/>
        <end position="396"/>
    </location>
</feature>
<dbReference type="RefSeq" id="XP_009835302.1">
    <property type="nucleotide sequence ID" value="XM_009837000.1"/>
</dbReference>
<dbReference type="EMBL" id="KI913141">
    <property type="protein sequence ID" value="ETV75254.1"/>
    <property type="molecule type" value="Genomic_DNA"/>
</dbReference>
<dbReference type="InterPro" id="IPR014797">
    <property type="entry name" value="CKK_CAMSAP"/>
</dbReference>
<gene>
    <name evidence="3" type="ORF">H257_10446</name>
</gene>
<accession>W4G885</accession>
<dbReference type="SMART" id="SM01051">
    <property type="entry name" value="CAMSAP_CKK"/>
    <property type="match status" value="1"/>
</dbReference>
<feature type="compositionally biased region" description="Pro residues" evidence="1">
    <location>
        <begin position="1129"/>
        <end position="1139"/>
    </location>
</feature>
<feature type="compositionally biased region" description="Polar residues" evidence="1">
    <location>
        <begin position="569"/>
        <end position="592"/>
    </location>
</feature>
<sequence length="1329" mass="144296">MQKLKGAGSAICASTAWSRACELGASASFASSVVSSGNSVDLLRKDRLQAMVVEAHRHGLSSTFTSLKEAVAVKDIRVCHGGVTWELEGTINETLLTDLFELDRRLLRRPSALCLVTPGKVMVVAKLDRKVLMYVCPGKIKVVREMDELLQKVIEETGDGHDITYTLSVLFAKPDVPYPEDDDALESQPLADGKMPPACSSRNPKLGTEYDNQPARMDSTALRTSVSRQHNNQMIGQSDDELKSISADMSTGDAKLILRPDGEPSNVPDGCQHDDDDDSEARQQVKVTHFLQPTTTSTVVEKTAAALSPPQRDELPIAEAYPDFKLPLTSVECTRSSAFGNPDKPSSPTMKDDNNNTSGCAASARASSTSVAMQLDNSRLQTTPRHSGDTPCNNNMLPSPRLPPLALLDNVVVDPSRHHDHNNTDDCYATDNNNPSTQRTPELVETATATTSPARPFVARPPVVTIISHSKSTVHEAPTTYKAKLGEAIWWRLDDQARRVGCREARPTLRLKRSMSVMAKQLPLAMVPRTTASGDETTPLPLSNKAMYHLDSQKEPGFAIGATLAVSPSTAPVDTDAASSKQEPSDKPSSFTRLLLEETPSLSPKSRPQARQPSIAQDSVAPRHSSYSRIYPHDVTLDTDVVARTLMQGKVSPSQIPMMQPPLPSMDGDRQRPLVAPLHENLAQPSTNYIVTPCMMDDDDDVVSVASGTSNGDDVGDPLDHRHATSSDVVCPLSSPASTATMSHPFEKMNVNKSRDGVSDCRQGSPPLPGDNVILLDPQDLVDVVSTLTCSHDTFNDVIQSTLELSDPIDFGIAGTLDTKGQCSPTSHHSLVTFDNVSDHQTLSVRKDPAPLRTTNLIVSRTGRNAIDLTKCDDFLLPHHIVDLAPAAPCREVAVCVDPRDKPSKPYTPDVLSVGTLNPPPSRSAVQVYHPMGLSLLPAQPNAQAKPEQSPPRGNASNDGSKRHMSAKLTVNVTPESPTLAYMPTFMRENAWTASTTSRVLQPCDGPPNGCRSSSSMAPRRSQQPSVAKPPAAMAIYLRSQQQVIDDDIGHEFTSASTPQLSRETSPVATVQTKPASQAKSSIELHPTQDEIGSKQWATSVVSKAMTLQPPSPQSPPSIIVGRHAVVDSPPPSPPPSPPRKQQSMFVHVVDSPKDRAAKLMELREKKLKQLQERKEWGKPKEGVVPAITTTNAKPMVGQYLKPTSNRQLIQNALETNLLAGTACESERVRVVQALVDHQAADNFVVTFKGSVQEMKMTFKGLYALEKDYVHKIYGQGPAHLQPTMVKQFFRYNSGKKAFLPVSTRSFTIKTDGAALSDECFKKKKLDLF</sequence>
<protein>
    <recommendedName>
        <fullName evidence="2">CKK domain-containing protein</fullName>
    </recommendedName>
</protein>
<dbReference type="Gene3D" id="3.10.20.360">
    <property type="entry name" value="CKK domain"/>
    <property type="match status" value="1"/>
</dbReference>
<evidence type="ECO:0000256" key="1">
    <source>
        <dbReference type="SAM" id="MobiDB-lite"/>
    </source>
</evidence>
<feature type="compositionally biased region" description="Polar residues" evidence="1">
    <location>
        <begin position="1011"/>
        <end position="1026"/>
    </location>
</feature>
<feature type="domain" description="CKK" evidence="2">
    <location>
        <begin position="1194"/>
        <end position="1329"/>
    </location>
</feature>
<dbReference type="InterPro" id="IPR038209">
    <property type="entry name" value="CKK_dom_sf"/>
</dbReference>
<feature type="region of interest" description="Disordered" evidence="1">
    <location>
        <begin position="938"/>
        <end position="969"/>
    </location>
</feature>
<reference evidence="3" key="1">
    <citation type="submission" date="2013-12" db="EMBL/GenBank/DDBJ databases">
        <title>The Genome Sequence of Aphanomyces astaci APO3.</title>
        <authorList>
            <consortium name="The Broad Institute Genomics Platform"/>
            <person name="Russ C."/>
            <person name="Tyler B."/>
            <person name="van West P."/>
            <person name="Dieguez-Uribeondo J."/>
            <person name="Young S.K."/>
            <person name="Zeng Q."/>
            <person name="Gargeya S."/>
            <person name="Fitzgerald M."/>
            <person name="Abouelleil A."/>
            <person name="Alvarado L."/>
            <person name="Chapman S.B."/>
            <person name="Gainer-Dewar J."/>
            <person name="Goldberg J."/>
            <person name="Griggs A."/>
            <person name="Gujja S."/>
            <person name="Hansen M."/>
            <person name="Howarth C."/>
            <person name="Imamovic A."/>
            <person name="Ireland A."/>
            <person name="Larimer J."/>
            <person name="McCowan C."/>
            <person name="Murphy C."/>
            <person name="Pearson M."/>
            <person name="Poon T.W."/>
            <person name="Priest M."/>
            <person name="Roberts A."/>
            <person name="Saif S."/>
            <person name="Shea T."/>
            <person name="Sykes S."/>
            <person name="Wortman J."/>
            <person name="Nusbaum C."/>
            <person name="Birren B."/>
        </authorList>
    </citation>
    <scope>NUCLEOTIDE SEQUENCE [LARGE SCALE GENOMIC DNA]</scope>
    <source>
        <strain evidence="3">APO3</strain>
    </source>
</reference>
<feature type="compositionally biased region" description="Polar residues" evidence="1">
    <location>
        <begin position="1054"/>
        <end position="1081"/>
    </location>
</feature>
<dbReference type="GO" id="GO:0005516">
    <property type="term" value="F:calmodulin binding"/>
    <property type="evidence" value="ECO:0007669"/>
    <property type="project" value="InterPro"/>
</dbReference>
<name>W4G885_APHAT</name>
<dbReference type="PROSITE" id="PS51508">
    <property type="entry name" value="CKK"/>
    <property type="match status" value="1"/>
</dbReference>
<proteinExistence type="predicted"/>
<feature type="compositionally biased region" description="Polar residues" evidence="1">
    <location>
        <begin position="336"/>
        <end position="349"/>
    </location>
</feature>